<organism evidence="1 2">
    <name type="scientific">Desertifilum tharense IPPAS B-1220</name>
    <dbReference type="NCBI Taxonomy" id="1781255"/>
    <lineage>
        <taxon>Bacteria</taxon>
        <taxon>Bacillati</taxon>
        <taxon>Cyanobacteriota</taxon>
        <taxon>Cyanophyceae</taxon>
        <taxon>Desertifilales</taxon>
        <taxon>Desertifilaceae</taxon>
        <taxon>Desertifilum</taxon>
    </lineage>
</organism>
<dbReference type="Proteomes" id="UP000095472">
    <property type="component" value="Chromosome"/>
</dbReference>
<evidence type="ECO:0000313" key="1">
    <source>
        <dbReference type="EMBL" id="XPM63302.1"/>
    </source>
</evidence>
<reference evidence="1 2" key="1">
    <citation type="journal article" date="2016" name="Genome Announc.">
        <title>Draft Genome Sequence of the Thermotolerant Cyanobacterium Desertifilum sp. IPPAS B-1220.</title>
        <authorList>
            <person name="Mironov K.S."/>
            <person name="Sinetova M.A."/>
            <person name="Bolatkhan K."/>
            <person name="Zayadan B.K."/>
            <person name="Ustinova V.V."/>
            <person name="Kupriyanova E.V."/>
            <person name="Skrypnik A.N."/>
            <person name="Gogoleva N.E."/>
            <person name="Gogolev Y.V."/>
            <person name="Los D.A."/>
        </authorList>
    </citation>
    <scope>NUCLEOTIDE SEQUENCE [LARGE SCALE GENOMIC DNA]</scope>
    <source>
        <strain evidence="1 2">IPPAS B-1220</strain>
    </source>
</reference>
<name>A0ACD5GRH9_9CYAN</name>
<protein>
    <submittedName>
        <fullName evidence="1">Uncharacterized protein</fullName>
    </submittedName>
</protein>
<evidence type="ECO:0000313" key="2">
    <source>
        <dbReference type="Proteomes" id="UP000095472"/>
    </source>
</evidence>
<sequence length="62" mass="6723">MSIVLANISALSLQLPINSIQPEARVRAIASIPEPSIEPEFPPARSPLVKFPQQPMAIAFDN</sequence>
<keyword evidence="2" id="KW-1185">Reference proteome</keyword>
<accession>A0ACD5GRH9</accession>
<dbReference type="EMBL" id="CP182909">
    <property type="protein sequence ID" value="XPM63302.1"/>
    <property type="molecule type" value="Genomic_DNA"/>
</dbReference>
<gene>
    <name evidence="1" type="ORF">BH720_028710</name>
</gene>
<proteinExistence type="predicted"/>